<dbReference type="InterPro" id="IPR036059">
    <property type="entry name" value="TldD/PmbA_sf"/>
</dbReference>
<dbReference type="PANTHER" id="PTHR43421">
    <property type="entry name" value="METALLOPROTEASE PMBA"/>
    <property type="match status" value="1"/>
</dbReference>
<proteinExistence type="inferred from homology"/>
<comment type="similarity">
    <text evidence="1">Belongs to the peptidase U62 family.</text>
</comment>
<dbReference type="Gene3D" id="3.30.2290.10">
    <property type="entry name" value="PmbA/TldD superfamily"/>
    <property type="match status" value="1"/>
</dbReference>
<organism evidence="4 5">
    <name type="scientific">Candidatus Wallbacteria bacterium HGW-Wallbacteria-1</name>
    <dbReference type="NCBI Taxonomy" id="2013854"/>
    <lineage>
        <taxon>Bacteria</taxon>
        <taxon>Candidatus Walliibacteriota</taxon>
    </lineage>
</organism>
<dbReference type="InterPro" id="IPR002510">
    <property type="entry name" value="Metalloprtase-TldD/E_N"/>
</dbReference>
<evidence type="ECO:0000313" key="5">
    <source>
        <dbReference type="Proteomes" id="UP000233256"/>
    </source>
</evidence>
<accession>A0A2N1PS38</accession>
<gene>
    <name evidence="4" type="ORF">CVV64_05150</name>
</gene>
<feature type="domain" description="Metalloprotease TldD/E C-terminal" evidence="3">
    <location>
        <begin position="243"/>
        <end position="460"/>
    </location>
</feature>
<dbReference type="GO" id="GO:0005829">
    <property type="term" value="C:cytosol"/>
    <property type="evidence" value="ECO:0007669"/>
    <property type="project" value="TreeGrafter"/>
</dbReference>
<reference evidence="4 5" key="1">
    <citation type="journal article" date="2017" name="ISME J.">
        <title>Potential for microbial H2 and metal transformations associated with novel bacteria and archaea in deep terrestrial subsurface sediments.</title>
        <authorList>
            <person name="Hernsdorf A.W."/>
            <person name="Amano Y."/>
            <person name="Miyakawa K."/>
            <person name="Ise K."/>
            <person name="Suzuki Y."/>
            <person name="Anantharaman K."/>
            <person name="Probst A."/>
            <person name="Burstein D."/>
            <person name="Thomas B.C."/>
            <person name="Banfield J.F."/>
        </authorList>
    </citation>
    <scope>NUCLEOTIDE SEQUENCE [LARGE SCALE GENOMIC DNA]</scope>
    <source>
        <strain evidence="4">HGW-Wallbacteria-1</strain>
    </source>
</reference>
<dbReference type="GO" id="GO:0008237">
    <property type="term" value="F:metallopeptidase activity"/>
    <property type="evidence" value="ECO:0007669"/>
    <property type="project" value="InterPro"/>
</dbReference>
<dbReference type="SUPFAM" id="SSF111283">
    <property type="entry name" value="Putative modulator of DNA gyrase, PmbA/TldD"/>
    <property type="match status" value="1"/>
</dbReference>
<protein>
    <recommendedName>
        <fullName evidence="6">TldD/PmbA family protein</fullName>
    </recommendedName>
</protein>
<sequence length="462" mass="49666">MEQNIYAGILERGVELGASQIEIYHVRKTGESVIWRERGVASIEISTLDRFGIRVLVDGKTGFASTTSAESLEDSLIRSIEASRLASSGFTSVFDLTETGGEKAGKSGDVVSEISFFPTGGVPFCETINYDDKLITSGRGDLIRLAEKIGSKLEDGYPGPAWEVRLGKASVRKRILSTLGVDAAHISTKFWVDINGTLAVPGEIFTAGDYVSSASFDMIDFPILIDGVMDRFRYARKLSRVSSGRMPIVFTPRGTAAILRVLSSLVVPEALMGGSNPLTGEKDRLIAPEWMDIYDDPHLDWGVMTSPIDDEGFATNPTPIIEAGVFRGGIGSLSEPDPIRSGSTGNCFRDGDCRPRVGITTLTLEEGDVPFSTMISSIDKGLVADGIMGLTSRADGTFSMGLQTGYLVENGEIQGRVRDVMISGSIMDFFHSCELTGCGGRLCEDRFFAPPVLVSGFLVTSA</sequence>
<dbReference type="Pfam" id="PF19289">
    <property type="entry name" value="PmbA_TldD_3rd"/>
    <property type="match status" value="1"/>
</dbReference>
<evidence type="ECO:0008006" key="6">
    <source>
        <dbReference type="Google" id="ProtNLM"/>
    </source>
</evidence>
<comment type="caution">
    <text evidence="4">The sequence shown here is derived from an EMBL/GenBank/DDBJ whole genome shotgun (WGS) entry which is preliminary data.</text>
</comment>
<evidence type="ECO:0000313" key="4">
    <source>
        <dbReference type="EMBL" id="PKK91157.1"/>
    </source>
</evidence>
<evidence type="ECO:0000259" key="2">
    <source>
        <dbReference type="Pfam" id="PF01523"/>
    </source>
</evidence>
<dbReference type="EMBL" id="PGXC01000003">
    <property type="protein sequence ID" value="PKK91157.1"/>
    <property type="molecule type" value="Genomic_DNA"/>
</dbReference>
<dbReference type="AlphaFoldDB" id="A0A2N1PS38"/>
<dbReference type="Proteomes" id="UP000233256">
    <property type="component" value="Unassembled WGS sequence"/>
</dbReference>
<name>A0A2N1PS38_9BACT</name>
<dbReference type="InterPro" id="IPR045569">
    <property type="entry name" value="Metalloprtase-TldD/E_C"/>
</dbReference>
<evidence type="ECO:0000256" key="1">
    <source>
        <dbReference type="ARBA" id="ARBA00005836"/>
    </source>
</evidence>
<dbReference type="Pfam" id="PF01523">
    <property type="entry name" value="PmbA_TldD_1st"/>
    <property type="match status" value="1"/>
</dbReference>
<dbReference type="GO" id="GO:0006508">
    <property type="term" value="P:proteolysis"/>
    <property type="evidence" value="ECO:0007669"/>
    <property type="project" value="InterPro"/>
</dbReference>
<dbReference type="InterPro" id="IPR035068">
    <property type="entry name" value="TldD/PmbA_N"/>
</dbReference>
<dbReference type="InterPro" id="IPR047657">
    <property type="entry name" value="PmbA"/>
</dbReference>
<feature type="domain" description="Metalloprotease TldD/E N-terminal" evidence="2">
    <location>
        <begin position="22"/>
        <end position="82"/>
    </location>
</feature>
<dbReference type="PANTHER" id="PTHR43421:SF1">
    <property type="entry name" value="METALLOPROTEASE PMBA"/>
    <property type="match status" value="1"/>
</dbReference>
<evidence type="ECO:0000259" key="3">
    <source>
        <dbReference type="Pfam" id="PF19289"/>
    </source>
</evidence>